<dbReference type="AlphaFoldDB" id="A0A9P6D841"/>
<dbReference type="OrthoDB" id="46189at2759"/>
<dbReference type="PANTHER" id="PTHR31658">
    <property type="entry name" value="CONSERVED OLIGOMERIC GOLGI COMPLEX SUBUNIT 1"/>
    <property type="match status" value="1"/>
</dbReference>
<dbReference type="GO" id="GO:0006891">
    <property type="term" value="P:intra-Golgi vesicle-mediated transport"/>
    <property type="evidence" value="ECO:0007669"/>
    <property type="project" value="InterPro"/>
</dbReference>
<keyword evidence="7" id="KW-0472">Membrane</keyword>
<evidence type="ECO:0000256" key="6">
    <source>
        <dbReference type="ARBA" id="ARBA00023034"/>
    </source>
</evidence>
<dbReference type="Proteomes" id="UP000807469">
    <property type="component" value="Unassembled WGS sequence"/>
</dbReference>
<dbReference type="GO" id="GO:0017119">
    <property type="term" value="C:Golgi transport complex"/>
    <property type="evidence" value="ECO:0007669"/>
    <property type="project" value="InterPro"/>
</dbReference>
<evidence type="ECO:0000313" key="10">
    <source>
        <dbReference type="Proteomes" id="UP000807469"/>
    </source>
</evidence>
<evidence type="ECO:0000256" key="2">
    <source>
        <dbReference type="ARBA" id="ARBA00006653"/>
    </source>
</evidence>
<protein>
    <recommendedName>
        <fullName evidence="3">Conserved oligomeric Golgi complex subunit 1</fullName>
    </recommendedName>
</protein>
<reference evidence="9" key="1">
    <citation type="submission" date="2020-11" db="EMBL/GenBank/DDBJ databases">
        <authorList>
            <consortium name="DOE Joint Genome Institute"/>
            <person name="Ahrendt S."/>
            <person name="Riley R."/>
            <person name="Andreopoulos W."/>
            <person name="Labutti K."/>
            <person name="Pangilinan J."/>
            <person name="Ruiz-Duenas F.J."/>
            <person name="Barrasa J.M."/>
            <person name="Sanchez-Garcia M."/>
            <person name="Camarero S."/>
            <person name="Miyauchi S."/>
            <person name="Serrano A."/>
            <person name="Linde D."/>
            <person name="Babiker R."/>
            <person name="Drula E."/>
            <person name="Ayuso-Fernandez I."/>
            <person name="Pacheco R."/>
            <person name="Padilla G."/>
            <person name="Ferreira P."/>
            <person name="Barriuso J."/>
            <person name="Kellner H."/>
            <person name="Castanera R."/>
            <person name="Alfaro M."/>
            <person name="Ramirez L."/>
            <person name="Pisabarro A.G."/>
            <person name="Kuo A."/>
            <person name="Tritt A."/>
            <person name="Lipzen A."/>
            <person name="He G."/>
            <person name="Yan M."/>
            <person name="Ng V."/>
            <person name="Cullen D."/>
            <person name="Martin F."/>
            <person name="Rosso M.-N."/>
            <person name="Henrissat B."/>
            <person name="Hibbett D."/>
            <person name="Martinez A.T."/>
            <person name="Grigoriev I.V."/>
        </authorList>
    </citation>
    <scope>NUCLEOTIDE SEQUENCE</scope>
    <source>
        <strain evidence="9">CIRM-BRFM 674</strain>
    </source>
</reference>
<dbReference type="Pfam" id="PF08700">
    <property type="entry name" value="VPS51_Exo84_N"/>
    <property type="match status" value="1"/>
</dbReference>
<proteinExistence type="inferred from homology"/>
<evidence type="ECO:0000313" key="9">
    <source>
        <dbReference type="EMBL" id="KAF9486293.1"/>
    </source>
</evidence>
<evidence type="ECO:0000256" key="3">
    <source>
        <dbReference type="ARBA" id="ARBA00020978"/>
    </source>
</evidence>
<keyword evidence="4" id="KW-0813">Transport</keyword>
<accession>A0A9P6D841</accession>
<dbReference type="PANTHER" id="PTHR31658:SF0">
    <property type="entry name" value="CONSERVED OLIGOMERIC GOLGI COMPLEX SUBUNIT 1"/>
    <property type="match status" value="1"/>
</dbReference>
<dbReference type="InterPro" id="IPR033370">
    <property type="entry name" value="COG1"/>
</dbReference>
<name>A0A9P6D841_9AGAR</name>
<keyword evidence="10" id="KW-1185">Reference proteome</keyword>
<dbReference type="GO" id="GO:0000139">
    <property type="term" value="C:Golgi membrane"/>
    <property type="evidence" value="ECO:0007669"/>
    <property type="project" value="UniProtKB-SubCell"/>
</dbReference>
<feature type="compositionally biased region" description="Polar residues" evidence="8">
    <location>
        <begin position="292"/>
        <end position="319"/>
    </location>
</feature>
<keyword evidence="5" id="KW-0653">Protein transport</keyword>
<gene>
    <name evidence="9" type="ORF">BDN70DRAFT_869769</name>
</gene>
<organism evidence="9 10">
    <name type="scientific">Pholiota conissans</name>
    <dbReference type="NCBI Taxonomy" id="109636"/>
    <lineage>
        <taxon>Eukaryota</taxon>
        <taxon>Fungi</taxon>
        <taxon>Dikarya</taxon>
        <taxon>Basidiomycota</taxon>
        <taxon>Agaricomycotina</taxon>
        <taxon>Agaricomycetes</taxon>
        <taxon>Agaricomycetidae</taxon>
        <taxon>Agaricales</taxon>
        <taxon>Agaricineae</taxon>
        <taxon>Strophariaceae</taxon>
        <taxon>Pholiota</taxon>
    </lineage>
</organism>
<sequence>MAVSPTYSARSFLSSKSGAHTAADSALKTPAISSGSSATLTKSLPIAKLPPEELNLSPDELFSKYTVSEVRAVEHRLRADANAKQEELRLMVGERYRDLLQASSAIISIAKSSQRVLDALEESKEAIISQHDLPLPPKTASIDGLDDRHLVSLQVLSAHMKLLLDAPEHLWRLIERKQYFQAAWLFLLSRVVHRALVHQDENDEQSWVSEGVDVLTEFPLVQRQWDVVSQFRSQIIHKSTLSLRDASVSSEEICATLVTLHLLDSRPLTETVETFFTQRSKTLHTILERNSNDSISKQNRSSSFANGNGHHVSSTKSTSAREVTQLMKRALGVIVQTVITAREIFKDESSNSSLIVRVLRSIQDQSETSSSRDTLPAELYLTTQSLLTHLTSSANFQLLPPNLRSYKPYIDLSSSSSLLEHAGLSQRVEEWFKGSCDQWRHSAAQWFSGLLFIKEVWSLRNLIRRYISSSGLLKGENAYILSDLDSLCHDRIIGIWQKLLLNTETKFRAALHDNISVSLQAEGVKDTPPLDFIFQPPPIPVLTQILKSFADTPFQKYQLSLKQQLVGRSTHLHAVLSTLEQCARTIQQDFLHLKANGDDKTMPFIERLTKSYQPTATLLTVRVTSALKSESVDANKNVASAPGFTFLCRIMDDLASSSSFISNIGCTKAAIQEFKRELSVVNQNVLEKWRENTVNRIIQDCTAQIRYTSRATDPIGISAPMLHGLLNLCDSIRQLGIIYHPVNQHTIVQKILRTFIATWASKFWDEKIEDAALHDIAFIRNLAERYGELWEDIVAGLSKKLKTAISDEAALSELEISVAEYFARTQTLFAILLPAPLNPVYDVPLLRFGTPTTQGQQSAIDLAKPSPRFGMLLTGNAER</sequence>
<dbReference type="EMBL" id="MU155130">
    <property type="protein sequence ID" value="KAF9486293.1"/>
    <property type="molecule type" value="Genomic_DNA"/>
</dbReference>
<feature type="region of interest" description="Disordered" evidence="8">
    <location>
        <begin position="290"/>
        <end position="319"/>
    </location>
</feature>
<evidence type="ECO:0000256" key="7">
    <source>
        <dbReference type="ARBA" id="ARBA00023136"/>
    </source>
</evidence>
<evidence type="ECO:0000256" key="4">
    <source>
        <dbReference type="ARBA" id="ARBA00022448"/>
    </source>
</evidence>
<evidence type="ECO:0000256" key="8">
    <source>
        <dbReference type="SAM" id="MobiDB-lite"/>
    </source>
</evidence>
<comment type="similarity">
    <text evidence="2">Belongs to the COG1 family.</text>
</comment>
<dbReference type="GO" id="GO:0015031">
    <property type="term" value="P:protein transport"/>
    <property type="evidence" value="ECO:0007669"/>
    <property type="project" value="UniProtKB-KW"/>
</dbReference>
<evidence type="ECO:0000256" key="1">
    <source>
        <dbReference type="ARBA" id="ARBA00004395"/>
    </source>
</evidence>
<comment type="subcellular location">
    <subcellularLocation>
        <location evidence="1">Golgi apparatus membrane</location>
        <topology evidence="1">Peripheral membrane protein</topology>
    </subcellularLocation>
</comment>
<comment type="caution">
    <text evidence="9">The sequence shown here is derived from an EMBL/GenBank/DDBJ whole genome shotgun (WGS) entry which is preliminary data.</text>
</comment>
<evidence type="ECO:0000256" key="5">
    <source>
        <dbReference type="ARBA" id="ARBA00022927"/>
    </source>
</evidence>
<keyword evidence="6" id="KW-0333">Golgi apparatus</keyword>